<keyword evidence="4 7" id="KW-1133">Transmembrane helix</keyword>
<evidence type="ECO:0000256" key="3">
    <source>
        <dbReference type="ARBA" id="ARBA00022692"/>
    </source>
</evidence>
<accession>A0ABR4Q8Q3</accession>
<keyword evidence="3 7" id="KW-0812">Transmembrane</keyword>
<keyword evidence="5 7" id="KW-0472">Membrane</keyword>
<dbReference type="Pfam" id="PF01130">
    <property type="entry name" value="CD36"/>
    <property type="match status" value="1"/>
</dbReference>
<evidence type="ECO:0000256" key="2">
    <source>
        <dbReference type="ARBA" id="ARBA00010532"/>
    </source>
</evidence>
<proteinExistence type="inferred from homology"/>
<name>A0ABR4Q8Q3_9CEST</name>
<organism evidence="8 9">
    <name type="scientific">Taenia crassiceps</name>
    <dbReference type="NCBI Taxonomy" id="6207"/>
    <lineage>
        <taxon>Eukaryota</taxon>
        <taxon>Metazoa</taxon>
        <taxon>Spiralia</taxon>
        <taxon>Lophotrochozoa</taxon>
        <taxon>Platyhelminthes</taxon>
        <taxon>Cestoda</taxon>
        <taxon>Eucestoda</taxon>
        <taxon>Cyclophyllidea</taxon>
        <taxon>Taeniidae</taxon>
        <taxon>Taenia</taxon>
    </lineage>
</organism>
<keyword evidence="6" id="KW-0325">Glycoprotein</keyword>
<evidence type="ECO:0000313" key="9">
    <source>
        <dbReference type="Proteomes" id="UP001651158"/>
    </source>
</evidence>
<dbReference type="Proteomes" id="UP001651158">
    <property type="component" value="Unassembled WGS sequence"/>
</dbReference>
<dbReference type="PANTHER" id="PTHR11923:SF51">
    <property type="entry name" value="LYSOSOME MEMBRANE PROTEIN 2"/>
    <property type="match status" value="1"/>
</dbReference>
<comment type="similarity">
    <text evidence="2">Belongs to the CD36 family.</text>
</comment>
<evidence type="ECO:0000256" key="4">
    <source>
        <dbReference type="ARBA" id="ARBA00022989"/>
    </source>
</evidence>
<evidence type="ECO:0000256" key="6">
    <source>
        <dbReference type="ARBA" id="ARBA00023180"/>
    </source>
</evidence>
<keyword evidence="9" id="KW-1185">Reference proteome</keyword>
<evidence type="ECO:0000256" key="1">
    <source>
        <dbReference type="ARBA" id="ARBA00004370"/>
    </source>
</evidence>
<sequence>MSLQSPAGELEHVVWWDVEVMECRKYRTTLEYRCTQSYPGRQAQLLYNAAAVPRLALSLPSRGRMAMMKTGKICGRSLRSYRIALCILSCLFTLTTIGLVACELLFDTVEYNLVAKNLVIAENSSSFQILKTDSEGKVEFYLFNLTNADEWQKNEAKPRLRTVGPYVYRRTVKKTGIRFIEAIYGQRFLEYSLSTVYHFEPNGSIGDPRKTRLTVPNFVEGVANSMIKQAGSFGTKLAWFFLRKPPIVRLTAEEIMWGYEYGSLSAGKFLGLVKDAKIGLFNRLNNSVYGPYKSDTGVTNITRLGAMVAYENKAELSKWGSVYANMLNGTADIITPPSVKMGDKRYMFSSDICRSVSFVAKKWVSAKNYPQLKLLALEMDTNVFRSADEEPDNVAFHPKVYPIDKYPPTGLLSLSPCIDFGIAGDEPLFVSLPFFNQAADELQDAVIFEGPTEPNLTIHAHIEPKTGILVGGELSFQINVFLAKGIQKTPKDIYFPLAYIRDAQHAEREAAGQLHQMAYAVPGAIRSALRALIGVSAMLVVLSLISALMLYNREYQPQDVAFEENWGYEDDFSGKTNSF</sequence>
<evidence type="ECO:0000313" key="8">
    <source>
        <dbReference type="EMBL" id="KAL5106083.1"/>
    </source>
</evidence>
<dbReference type="PANTHER" id="PTHR11923">
    <property type="entry name" value="SCAVENGER RECEPTOR CLASS B TYPE-1 SR-B1"/>
    <property type="match status" value="1"/>
</dbReference>
<feature type="transmembrane region" description="Helical" evidence="7">
    <location>
        <begin position="531"/>
        <end position="551"/>
    </location>
</feature>
<comment type="subcellular location">
    <subcellularLocation>
        <location evidence="1">Membrane</location>
    </subcellularLocation>
</comment>
<evidence type="ECO:0000256" key="7">
    <source>
        <dbReference type="SAM" id="Phobius"/>
    </source>
</evidence>
<protein>
    <submittedName>
        <fullName evidence="8">Platelet glycoprotein 4</fullName>
    </submittedName>
</protein>
<dbReference type="PRINTS" id="PR01609">
    <property type="entry name" value="CD36FAMILY"/>
</dbReference>
<reference evidence="8 9" key="1">
    <citation type="journal article" date="2022" name="Front. Cell. Infect. Microbiol.">
        <title>The Genomes of Two Strains of Taenia crassiceps the Animal Model for the Study of Human Cysticercosis.</title>
        <authorList>
            <person name="Bobes R.J."/>
            <person name="Estrada K."/>
            <person name="Rios-Valencia D.G."/>
            <person name="Calderon-Gallegos A."/>
            <person name="de la Torre P."/>
            <person name="Carrero J.C."/>
            <person name="Sanchez-Flores A."/>
            <person name="Laclette J.P."/>
        </authorList>
    </citation>
    <scope>NUCLEOTIDE SEQUENCE [LARGE SCALE GENOMIC DNA]</scope>
    <source>
        <tissue evidence="8">Peritoneal cavity of infected mice</tissue>
    </source>
</reference>
<comment type="caution">
    <text evidence="8">The sequence shown here is derived from an EMBL/GenBank/DDBJ whole genome shotgun (WGS) entry which is preliminary data.</text>
</comment>
<evidence type="ECO:0000256" key="5">
    <source>
        <dbReference type="ARBA" id="ARBA00023136"/>
    </source>
</evidence>
<dbReference type="EMBL" id="JAKROA010000006">
    <property type="protein sequence ID" value="KAL5106083.1"/>
    <property type="molecule type" value="Genomic_DNA"/>
</dbReference>
<dbReference type="InterPro" id="IPR002159">
    <property type="entry name" value="CD36_fam"/>
</dbReference>
<gene>
    <name evidence="8" type="ORF">TcWFU_002119</name>
</gene>